<keyword evidence="2" id="KW-0347">Helicase</keyword>
<dbReference type="Proteomes" id="UP001278188">
    <property type="component" value="Unassembled WGS sequence"/>
</dbReference>
<feature type="domain" description="Helicase ATP-binding" evidence="1">
    <location>
        <begin position="69"/>
        <end position="241"/>
    </location>
</feature>
<sequence>MALVLKDLYYHYGIYFNKFRRLNMGLVRVDAGCNKSKEQIISSWKSTLAIHETALRLPQKSALLKCLDYDLNDEEEPVIINMPTGTGKTGVIASLLFKAIFKRTLIVVPSDSLRKQISDDLIDFKKYIAWGVLPENSEQPIISRLEPKYIDKIVEHDLEEQFIVVATSQIFNSFQDENLKVFLNQFDRLIFDEAHHSEAPTWKKLRDNFAQRKKKIFQFTATPYRGDGKKLEGKLIYQYSIARAFDEGIFEKIQFEAVNEYYDEKSDGVVARKALEVLQKDILAGLEHVLMVKTSTIKHAKELKKLYTSLIKEYFPEKMEVLLATSKDGINEEDKIKLKEGKTQIVVCVDMFGEGYDLPNLKILALHKKCKSLPIFMQLVGRFTRVNRTKKLGQATIISNVVADDIGEQFQELYQADADWNLLIGSLSKEKMTEEFFSSSIDGEYNHELIRKLFSSNSFYIKNSATIYKEIDDDINEIFEKTNLKKYFNKLSDNYISAIFREENLGIILSKKKVTPMWVSSDELQFDLFDIFIFLRKGTDLFIHGSNKDLVQNLAKELGYINFSFPELFRMFYDLERSAFANLGMLSTSRNIRFRMFTGTDVYKELTQQDLNNNALSNLFGHGYIDGKKASLGCSRKGITWSMSSANIYQWVKWCESLYDKIHNENIPIDSFVNNMLEPFSVENLANFKILTISPVDLISKAVNLIRIRGELGLKTLNFSFYEVLNVKQAEEKISFSIKIYFEEDYFCTLDYNYDLTHGFILVSESYNGIKLNCESDFIKELPKKLGLVAWTSGFEVISLNEKIGYKNKYSYTLAKDNVTELDWNGVEINKESWKFGAVKNSVQGKIIDVLQSQENKPNILFYDDGSNELADLVGFWIDEELQKVCMRLYHCKYAIGTKSSIGAVNELVQQTLSTCDKLSDAIKALKQLKIRENNTYKKTKNSRFILGEMSDLDALIKKYRTYDVTIEIVLVQPSLDYSELNSRVESVLGQLACIIKQTLNAETYYIIK</sequence>
<proteinExistence type="predicted"/>
<dbReference type="SUPFAM" id="SSF52540">
    <property type="entry name" value="P-loop containing nucleoside triphosphate hydrolases"/>
    <property type="match status" value="1"/>
</dbReference>
<dbReference type="CDD" id="cd17926">
    <property type="entry name" value="DEXHc_RE"/>
    <property type="match status" value="1"/>
</dbReference>
<comment type="caution">
    <text evidence="2">The sequence shown here is derived from an EMBL/GenBank/DDBJ whole genome shotgun (WGS) entry which is preliminary data.</text>
</comment>
<reference evidence="2 3" key="1">
    <citation type="submission" date="2023-06" db="EMBL/GenBank/DDBJ databases">
        <title>Genomic Analysis of Acinetobacter Strains Recovered from South Australian Aquatic Samples provides Insights into the Circulation of Antibiotic Resistance determinants in the Environment.</title>
        <authorList>
            <person name="Tobin L."/>
            <person name="Jarocki V.M."/>
            <person name="Kenyon J."/>
            <person name="Drigo B."/>
            <person name="Donner E."/>
            <person name="Djordjevic S.P."/>
            <person name="Hamidian M."/>
        </authorList>
    </citation>
    <scope>NUCLEOTIDE SEQUENCE [LARGE SCALE GENOMIC DNA]</scope>
    <source>
        <strain evidence="2 3">SAAc652</strain>
    </source>
</reference>
<dbReference type="EMBL" id="JASVDY010000001">
    <property type="protein sequence ID" value="MDV2467867.1"/>
    <property type="molecule type" value="Genomic_DNA"/>
</dbReference>
<dbReference type="InterPro" id="IPR006935">
    <property type="entry name" value="Helicase/UvrB_N"/>
</dbReference>
<evidence type="ECO:0000259" key="1">
    <source>
        <dbReference type="PROSITE" id="PS51192"/>
    </source>
</evidence>
<keyword evidence="3" id="KW-1185">Reference proteome</keyword>
<dbReference type="InterPro" id="IPR050742">
    <property type="entry name" value="Helicase_Restrict-Modif_Enz"/>
</dbReference>
<dbReference type="SMART" id="SM00487">
    <property type="entry name" value="DEXDc"/>
    <property type="match status" value="1"/>
</dbReference>
<evidence type="ECO:0000313" key="3">
    <source>
        <dbReference type="Proteomes" id="UP001278188"/>
    </source>
</evidence>
<organism evidence="2 3">
    <name type="scientific">Acinetobacter chinensis</name>
    <dbReference type="NCBI Taxonomy" id="2004650"/>
    <lineage>
        <taxon>Bacteria</taxon>
        <taxon>Pseudomonadati</taxon>
        <taxon>Pseudomonadota</taxon>
        <taxon>Gammaproteobacteria</taxon>
        <taxon>Moraxellales</taxon>
        <taxon>Moraxellaceae</taxon>
        <taxon>Acinetobacter</taxon>
    </lineage>
</organism>
<name>A0ABU3WBT7_9GAMM</name>
<keyword evidence="2" id="KW-0067">ATP-binding</keyword>
<dbReference type="InterPro" id="IPR014001">
    <property type="entry name" value="Helicase_ATP-bd"/>
</dbReference>
<protein>
    <submittedName>
        <fullName evidence="2">DEAD/DEAH box helicase family protein</fullName>
    </submittedName>
</protein>
<dbReference type="PANTHER" id="PTHR47396">
    <property type="entry name" value="TYPE I RESTRICTION ENZYME ECOKI R PROTEIN"/>
    <property type="match status" value="1"/>
</dbReference>
<dbReference type="RefSeq" id="WP_317081675.1">
    <property type="nucleotide sequence ID" value="NZ_JASVDY010000001.1"/>
</dbReference>
<dbReference type="Pfam" id="PF04851">
    <property type="entry name" value="ResIII"/>
    <property type="match status" value="1"/>
</dbReference>
<evidence type="ECO:0000313" key="2">
    <source>
        <dbReference type="EMBL" id="MDV2467867.1"/>
    </source>
</evidence>
<keyword evidence="2" id="KW-0547">Nucleotide-binding</keyword>
<dbReference type="InterPro" id="IPR027417">
    <property type="entry name" value="P-loop_NTPase"/>
</dbReference>
<gene>
    <name evidence="2" type="ORF">QR674_02610</name>
</gene>
<dbReference type="Gene3D" id="3.40.50.300">
    <property type="entry name" value="P-loop containing nucleotide triphosphate hydrolases"/>
    <property type="match status" value="2"/>
</dbReference>
<accession>A0ABU3WBT7</accession>
<dbReference type="PANTHER" id="PTHR47396:SF1">
    <property type="entry name" value="ATP-DEPENDENT HELICASE IRC3-RELATED"/>
    <property type="match status" value="1"/>
</dbReference>
<dbReference type="GO" id="GO:0004386">
    <property type="term" value="F:helicase activity"/>
    <property type="evidence" value="ECO:0007669"/>
    <property type="project" value="UniProtKB-KW"/>
</dbReference>
<keyword evidence="2" id="KW-0378">Hydrolase</keyword>
<dbReference type="PROSITE" id="PS51192">
    <property type="entry name" value="HELICASE_ATP_BIND_1"/>
    <property type="match status" value="1"/>
</dbReference>